<organism evidence="2 3">
    <name type="scientific">Luteimonas yindakuii</name>
    <dbReference type="NCBI Taxonomy" id="2565782"/>
    <lineage>
        <taxon>Bacteria</taxon>
        <taxon>Pseudomonadati</taxon>
        <taxon>Pseudomonadota</taxon>
        <taxon>Gammaproteobacteria</taxon>
        <taxon>Lysobacterales</taxon>
        <taxon>Lysobacteraceae</taxon>
        <taxon>Luteimonas</taxon>
    </lineage>
</organism>
<keyword evidence="3" id="KW-1185">Reference proteome</keyword>
<evidence type="ECO:0000313" key="3">
    <source>
        <dbReference type="Proteomes" id="UP000298681"/>
    </source>
</evidence>
<proteinExistence type="predicted"/>
<feature type="region of interest" description="Disordered" evidence="1">
    <location>
        <begin position="101"/>
        <end position="128"/>
    </location>
</feature>
<dbReference type="RefSeq" id="WP_134673137.1">
    <property type="nucleotide sequence ID" value="NZ_SPUH01000001.1"/>
</dbReference>
<comment type="caution">
    <text evidence="2">The sequence shown here is derived from an EMBL/GenBank/DDBJ whole genome shotgun (WGS) entry which is preliminary data.</text>
</comment>
<evidence type="ECO:0000256" key="1">
    <source>
        <dbReference type="SAM" id="MobiDB-lite"/>
    </source>
</evidence>
<sequence>MPANDPAVRRLERAAPPELQALVNGRFQPRGDRAMEATGAIEVTDHAISAAKGDDLPTERIAIVRGDDQYRPGERYSNLLMVGAEQPVELRRVYPLPVAGDATASDGRDGVPMEDDPSRPAPARVGPPLCASGDADFVALVMLNEGARQVVRLAGLQGRSTPAAGAEDIEACAVLEYQAG</sequence>
<dbReference type="EMBL" id="SPUH01000001">
    <property type="protein sequence ID" value="TKS53752.1"/>
    <property type="molecule type" value="Genomic_DNA"/>
</dbReference>
<protein>
    <submittedName>
        <fullName evidence="2">Uncharacterized protein</fullName>
    </submittedName>
</protein>
<dbReference type="AlphaFoldDB" id="A0A4Z1R2K8"/>
<gene>
    <name evidence="2" type="ORF">E4582_02505</name>
</gene>
<accession>A0A4Z1R2K8</accession>
<name>A0A4Z1R2K8_9GAMM</name>
<evidence type="ECO:0000313" key="2">
    <source>
        <dbReference type="EMBL" id="TKS53752.1"/>
    </source>
</evidence>
<dbReference type="Proteomes" id="UP000298681">
    <property type="component" value="Unassembled WGS sequence"/>
</dbReference>
<reference evidence="2 3" key="1">
    <citation type="submission" date="2019-01" db="EMBL/GenBank/DDBJ databases">
        <authorList>
            <person name="Zhang S."/>
        </authorList>
    </citation>
    <scope>NUCLEOTIDE SEQUENCE [LARGE SCALE GENOMIC DNA]</scope>
    <source>
        <strain evidence="2 3">1626</strain>
    </source>
</reference>